<gene>
    <name evidence="1" type="ORF">PGLA1383_LOCUS27750</name>
    <name evidence="2" type="ORF">PGLA2088_LOCUS50243</name>
</gene>
<keyword evidence="4" id="KW-1185">Reference proteome</keyword>
<evidence type="ECO:0000313" key="3">
    <source>
        <dbReference type="Proteomes" id="UP000626109"/>
    </source>
</evidence>
<dbReference type="EMBL" id="CAJNNV010024450">
    <property type="protein sequence ID" value="CAE8609923.1"/>
    <property type="molecule type" value="Genomic_DNA"/>
</dbReference>
<evidence type="ECO:0000313" key="4">
    <source>
        <dbReference type="Proteomes" id="UP000654075"/>
    </source>
</evidence>
<dbReference type="Proteomes" id="UP000654075">
    <property type="component" value="Unassembled WGS sequence"/>
</dbReference>
<dbReference type="AlphaFoldDB" id="A0A813LXN4"/>
<sequence length="317" mass="35342">MAWYRLSYGKYARQVCQTKLVQRYPLEVNTVSLARIKAGRRLHLEGELDVTAQSDTIAAQPRSNTPFLGTLPRSLLRITLPEVDSVAQRFLFGATYAARLLTWIGMLRWRPSTALDEPITYFELLLDFICAASSLPPFLHRLGSCKGDVVWLLQDLGPRIAGVAKTWAQILETFCNSLQILSKIAGQAILPELTSDFKTTLWTKDGEQFRCKAAEQRPKLVNPSSVNVVLGLLENDRSTSLKVTIRTAYQPAVSSPPIDVSNPCLVLPQLQSYKQMETKQRHERRMARGLGQMVNPEKFEAHAFITADGIRGGAAAT</sequence>
<dbReference type="EMBL" id="CAJNNW010037337">
    <property type="protein sequence ID" value="CAE8740954.1"/>
    <property type="molecule type" value="Genomic_DNA"/>
</dbReference>
<evidence type="ECO:0000313" key="1">
    <source>
        <dbReference type="EMBL" id="CAE8609923.1"/>
    </source>
</evidence>
<proteinExistence type="predicted"/>
<evidence type="ECO:0000313" key="2">
    <source>
        <dbReference type="EMBL" id="CAE8740954.1"/>
    </source>
</evidence>
<accession>A0A813LXN4</accession>
<comment type="caution">
    <text evidence="2">The sequence shown here is derived from an EMBL/GenBank/DDBJ whole genome shotgun (WGS) entry which is preliminary data.</text>
</comment>
<name>A0A813LXN4_POLGL</name>
<dbReference type="Proteomes" id="UP000626109">
    <property type="component" value="Unassembled WGS sequence"/>
</dbReference>
<protein>
    <submittedName>
        <fullName evidence="2">Uncharacterized protein</fullName>
    </submittedName>
</protein>
<organism evidence="2 3">
    <name type="scientific">Polarella glacialis</name>
    <name type="common">Dinoflagellate</name>
    <dbReference type="NCBI Taxonomy" id="89957"/>
    <lineage>
        <taxon>Eukaryota</taxon>
        <taxon>Sar</taxon>
        <taxon>Alveolata</taxon>
        <taxon>Dinophyceae</taxon>
        <taxon>Suessiales</taxon>
        <taxon>Suessiaceae</taxon>
        <taxon>Polarella</taxon>
    </lineage>
</organism>
<reference evidence="2" key="1">
    <citation type="submission" date="2021-02" db="EMBL/GenBank/DDBJ databases">
        <authorList>
            <person name="Dougan E. K."/>
            <person name="Rhodes N."/>
            <person name="Thang M."/>
            <person name="Chan C."/>
        </authorList>
    </citation>
    <scope>NUCLEOTIDE SEQUENCE</scope>
</reference>